<dbReference type="EMBL" id="BGZK01000122">
    <property type="protein sequence ID" value="GBP20742.1"/>
    <property type="molecule type" value="Genomic_DNA"/>
</dbReference>
<evidence type="ECO:0000313" key="2">
    <source>
        <dbReference type="Proteomes" id="UP000299102"/>
    </source>
</evidence>
<comment type="caution">
    <text evidence="1">The sequence shown here is derived from an EMBL/GenBank/DDBJ whole genome shotgun (WGS) entry which is preliminary data.</text>
</comment>
<reference evidence="1 2" key="1">
    <citation type="journal article" date="2019" name="Commun. Biol.">
        <title>The bagworm genome reveals a unique fibroin gene that provides high tensile strength.</title>
        <authorList>
            <person name="Kono N."/>
            <person name="Nakamura H."/>
            <person name="Ohtoshi R."/>
            <person name="Tomita M."/>
            <person name="Numata K."/>
            <person name="Arakawa K."/>
        </authorList>
    </citation>
    <scope>NUCLEOTIDE SEQUENCE [LARGE SCALE GENOMIC DNA]</scope>
</reference>
<evidence type="ECO:0000313" key="1">
    <source>
        <dbReference type="EMBL" id="GBP20742.1"/>
    </source>
</evidence>
<accession>A0A4C1U344</accession>
<sequence length="185" mass="21282">MIAYPPSGSDEKAPTQTRCKISRRITFPYLLKCRRRCCMKFVKFDAKDSRRKYVRNHGVIVSAMAPPEGVAPLFPPRPPGAPARLFCVTLHHGDLECEMNLRGGIAHIREDLAATRTELKRKEMWKMKGDVRENINLEKERYRTAHLYRETRADAELAHNMRTSIGKDVRFVDPRRTFTTHAGAC</sequence>
<dbReference type="AlphaFoldDB" id="A0A4C1U344"/>
<proteinExistence type="predicted"/>
<organism evidence="1 2">
    <name type="scientific">Eumeta variegata</name>
    <name type="common">Bagworm moth</name>
    <name type="synonym">Eumeta japonica</name>
    <dbReference type="NCBI Taxonomy" id="151549"/>
    <lineage>
        <taxon>Eukaryota</taxon>
        <taxon>Metazoa</taxon>
        <taxon>Ecdysozoa</taxon>
        <taxon>Arthropoda</taxon>
        <taxon>Hexapoda</taxon>
        <taxon>Insecta</taxon>
        <taxon>Pterygota</taxon>
        <taxon>Neoptera</taxon>
        <taxon>Endopterygota</taxon>
        <taxon>Lepidoptera</taxon>
        <taxon>Glossata</taxon>
        <taxon>Ditrysia</taxon>
        <taxon>Tineoidea</taxon>
        <taxon>Psychidae</taxon>
        <taxon>Oiketicinae</taxon>
        <taxon>Eumeta</taxon>
    </lineage>
</organism>
<dbReference type="Proteomes" id="UP000299102">
    <property type="component" value="Unassembled WGS sequence"/>
</dbReference>
<gene>
    <name evidence="1" type="ORF">EVAR_14467_1</name>
</gene>
<protein>
    <submittedName>
        <fullName evidence="1">Uncharacterized protein</fullName>
    </submittedName>
</protein>
<keyword evidence="2" id="KW-1185">Reference proteome</keyword>
<name>A0A4C1U344_EUMVA</name>